<keyword evidence="10" id="KW-1185">Reference proteome</keyword>
<evidence type="ECO:0000313" key="10">
    <source>
        <dbReference type="Proteomes" id="UP000185192"/>
    </source>
</evidence>
<evidence type="ECO:0000256" key="3">
    <source>
        <dbReference type="ARBA" id="ARBA00023316"/>
    </source>
</evidence>
<dbReference type="HAMAP" id="MF_02071">
    <property type="entry name" value="RlpA"/>
    <property type="match status" value="1"/>
</dbReference>
<dbReference type="SUPFAM" id="SSF50685">
    <property type="entry name" value="Barwin-like endoglucanases"/>
    <property type="match status" value="1"/>
</dbReference>
<evidence type="ECO:0000313" key="9">
    <source>
        <dbReference type="EMBL" id="SIN97230.1"/>
    </source>
</evidence>
<sequence>MKFNLRLLCAVSLTGALAGCGSFDGVNDNMSRGLEPAPAAPAAAASTGISDFPQKIGEPYKVGGKTYTPEDVASYDNVGYASWYGEELAGNPTANGEKFNPNGISAAHKTLPLPSYVEVTALDTGRTILVRVNDRGPFTNDRLIDLSYGAARQLGIDQQGVAGVRVRKVNPNEQERAVLRNGGQVTERIPTPDSLLTILRKNLAKLPQPAAPVRQATRSAAPAGAVNTSGVGASYVPPTGRPTGSSRASGDRFIIENQTGATQSRSTAPAPRAVSTASGFVVQVAAFSSRARANTLANKIGAKVMSDGTGKIWRVRYGPYATERAAEQGLNEARRRGYGGARILRAGK</sequence>
<comment type="function">
    <text evidence="4">Lytic transglycosylase with a strong preference for naked glycan strands that lack stem peptides.</text>
</comment>
<dbReference type="Proteomes" id="UP000185192">
    <property type="component" value="Unassembled WGS sequence"/>
</dbReference>
<evidence type="ECO:0000256" key="1">
    <source>
        <dbReference type="ARBA" id="ARBA00022729"/>
    </source>
</evidence>
<keyword evidence="3 4" id="KW-0961">Cell wall biogenesis/degradation</keyword>
<dbReference type="GO" id="GO:0005886">
    <property type="term" value="C:plasma membrane"/>
    <property type="evidence" value="ECO:0007669"/>
    <property type="project" value="UniProtKB-SubCell"/>
</dbReference>
<dbReference type="InterPro" id="IPR036680">
    <property type="entry name" value="SPOR-like_sf"/>
</dbReference>
<feature type="chain" id="PRO_5013417206" description="Endolytic peptidoglycan transglycosylase RlpA" evidence="7">
    <location>
        <begin position="19"/>
        <end position="348"/>
    </location>
</feature>
<dbReference type="PANTHER" id="PTHR34183">
    <property type="entry name" value="ENDOLYTIC PEPTIDOGLYCAN TRANSGLYCOSYLASE RLPA"/>
    <property type="match status" value="1"/>
</dbReference>
<keyword evidence="2 4" id="KW-0456">Lyase</keyword>
<dbReference type="RefSeq" id="WP_074205511.1">
    <property type="nucleotide sequence ID" value="NZ_FSQW01000002.1"/>
</dbReference>
<feature type="domain" description="SPOR" evidence="8">
    <location>
        <begin position="274"/>
        <end position="346"/>
    </location>
</feature>
<reference evidence="10" key="1">
    <citation type="submission" date="2016-11" db="EMBL/GenBank/DDBJ databases">
        <authorList>
            <person name="Varghese N."/>
            <person name="Submissions S."/>
        </authorList>
    </citation>
    <scope>NUCLEOTIDE SEQUENCE [LARGE SCALE GENOMIC DNA]</scope>
    <source>
        <strain evidence="10">DSM 22363</strain>
    </source>
</reference>
<evidence type="ECO:0000256" key="6">
    <source>
        <dbReference type="SAM" id="MobiDB-lite"/>
    </source>
</evidence>
<dbReference type="EMBL" id="FSQW01000002">
    <property type="protein sequence ID" value="SIN97230.1"/>
    <property type="molecule type" value="Genomic_DNA"/>
</dbReference>
<dbReference type="PROSITE" id="PS51257">
    <property type="entry name" value="PROKAR_LIPOPROTEIN"/>
    <property type="match status" value="1"/>
</dbReference>
<dbReference type="Pfam" id="PF03330">
    <property type="entry name" value="DPBB_1"/>
    <property type="match status" value="1"/>
</dbReference>
<proteinExistence type="inferred from homology"/>
<feature type="region of interest" description="Disordered" evidence="6">
    <location>
        <begin position="207"/>
        <end position="226"/>
    </location>
</feature>
<dbReference type="NCBIfam" id="TIGR00413">
    <property type="entry name" value="rlpA"/>
    <property type="match status" value="1"/>
</dbReference>
<evidence type="ECO:0000256" key="7">
    <source>
        <dbReference type="SAM" id="SignalP"/>
    </source>
</evidence>
<evidence type="ECO:0000256" key="5">
    <source>
        <dbReference type="RuleBase" id="RU003495"/>
    </source>
</evidence>
<dbReference type="Pfam" id="PF05036">
    <property type="entry name" value="SPOR"/>
    <property type="match status" value="1"/>
</dbReference>
<dbReference type="GO" id="GO:0000270">
    <property type="term" value="P:peptidoglycan metabolic process"/>
    <property type="evidence" value="ECO:0007669"/>
    <property type="project" value="UniProtKB-UniRule"/>
</dbReference>
<dbReference type="EC" id="4.2.2.-" evidence="4"/>
<feature type="signal peptide" evidence="7">
    <location>
        <begin position="1"/>
        <end position="18"/>
    </location>
</feature>
<keyword evidence="1 7" id="KW-0732">Signal</keyword>
<comment type="similarity">
    <text evidence="4 5">Belongs to the RlpA family.</text>
</comment>
<dbReference type="AlphaFoldDB" id="A0A1N6FPR5"/>
<dbReference type="SUPFAM" id="SSF110997">
    <property type="entry name" value="Sporulation related repeat"/>
    <property type="match status" value="1"/>
</dbReference>
<evidence type="ECO:0000256" key="4">
    <source>
        <dbReference type="HAMAP-Rule" id="MF_02071"/>
    </source>
</evidence>
<evidence type="ECO:0000259" key="8">
    <source>
        <dbReference type="PROSITE" id="PS51724"/>
    </source>
</evidence>
<keyword evidence="4" id="KW-0472">Membrane</keyword>
<dbReference type="PROSITE" id="PS51724">
    <property type="entry name" value="SPOR"/>
    <property type="match status" value="1"/>
</dbReference>
<dbReference type="STRING" id="1123272.SAMN02745824_2488"/>
<dbReference type="InterPro" id="IPR009009">
    <property type="entry name" value="RlpA-like_DPBB"/>
</dbReference>
<dbReference type="GO" id="GO:0042834">
    <property type="term" value="F:peptidoglycan binding"/>
    <property type="evidence" value="ECO:0007669"/>
    <property type="project" value="InterPro"/>
</dbReference>
<comment type="subcellular location">
    <subcellularLocation>
        <location evidence="4">Cell membrane</location>
        <topology evidence="4">Lipid-anchor</topology>
    </subcellularLocation>
</comment>
<keyword evidence="4 9" id="KW-0449">Lipoprotein</keyword>
<organism evidence="9 10">
    <name type="scientific">Parasphingorhabdus marina DSM 22363</name>
    <dbReference type="NCBI Taxonomy" id="1123272"/>
    <lineage>
        <taxon>Bacteria</taxon>
        <taxon>Pseudomonadati</taxon>
        <taxon>Pseudomonadota</taxon>
        <taxon>Alphaproteobacteria</taxon>
        <taxon>Sphingomonadales</taxon>
        <taxon>Sphingomonadaceae</taxon>
        <taxon>Parasphingorhabdus</taxon>
    </lineage>
</organism>
<keyword evidence="4" id="KW-0564">Palmitate</keyword>
<dbReference type="Gene3D" id="2.40.40.10">
    <property type="entry name" value="RlpA-like domain"/>
    <property type="match status" value="1"/>
</dbReference>
<dbReference type="CDD" id="cd22268">
    <property type="entry name" value="DPBB_RlpA-like"/>
    <property type="match status" value="1"/>
</dbReference>
<keyword evidence="4" id="KW-1003">Cell membrane</keyword>
<dbReference type="OrthoDB" id="9779128at2"/>
<dbReference type="InterPro" id="IPR036908">
    <property type="entry name" value="RlpA-like_sf"/>
</dbReference>
<dbReference type="InterPro" id="IPR007730">
    <property type="entry name" value="SPOR-like_dom"/>
</dbReference>
<dbReference type="InterPro" id="IPR034718">
    <property type="entry name" value="RlpA"/>
</dbReference>
<dbReference type="InterPro" id="IPR012997">
    <property type="entry name" value="RplA"/>
</dbReference>
<dbReference type="GO" id="GO:0009279">
    <property type="term" value="C:cell outer membrane"/>
    <property type="evidence" value="ECO:0007669"/>
    <property type="project" value="TreeGrafter"/>
</dbReference>
<protein>
    <recommendedName>
        <fullName evidence="4">Endolytic peptidoglycan transglycosylase RlpA</fullName>
        <ecNumber evidence="4">4.2.2.-</ecNumber>
    </recommendedName>
</protein>
<dbReference type="PANTHER" id="PTHR34183:SF1">
    <property type="entry name" value="ENDOLYTIC PEPTIDOGLYCAN TRANSGLYCOSYLASE RLPA"/>
    <property type="match status" value="1"/>
</dbReference>
<gene>
    <name evidence="4" type="primary">rlpA</name>
    <name evidence="9" type="ORF">SAMN02745824_2488</name>
</gene>
<dbReference type="Gene3D" id="3.30.70.1070">
    <property type="entry name" value="Sporulation related repeat"/>
    <property type="match status" value="1"/>
</dbReference>
<evidence type="ECO:0000256" key="2">
    <source>
        <dbReference type="ARBA" id="ARBA00023239"/>
    </source>
</evidence>
<accession>A0A1N6FPR5</accession>
<dbReference type="GO" id="GO:0008932">
    <property type="term" value="F:lytic endotransglycosylase activity"/>
    <property type="evidence" value="ECO:0007669"/>
    <property type="project" value="UniProtKB-UniRule"/>
</dbReference>
<dbReference type="GO" id="GO:0071555">
    <property type="term" value="P:cell wall organization"/>
    <property type="evidence" value="ECO:0007669"/>
    <property type="project" value="UniProtKB-KW"/>
</dbReference>
<name>A0A1N6FPR5_9SPHN</name>